<dbReference type="PANTHER" id="PTHR33463">
    <property type="entry name" value="NB-ARC DOMAIN-CONTAINING PROTEIN-RELATED"/>
    <property type="match status" value="1"/>
</dbReference>
<dbReference type="Gramene" id="HORVU.MOREX.r3.5HG0486950.1">
    <property type="protein sequence ID" value="HORVU.MOREX.r3.5HG0486950.1"/>
    <property type="gene ID" value="HORVU.MOREX.r3.5HG0486950"/>
</dbReference>
<reference evidence="2" key="2">
    <citation type="submission" date="2020-10" db="EMBL/GenBank/DDBJ databases">
        <authorList>
            <person name="Scholz U."/>
            <person name="Mascher M."/>
            <person name="Fiebig A."/>
        </authorList>
    </citation>
    <scope>NUCLEOTIDE SEQUENCE [LARGE SCALE GENOMIC DNA]</scope>
    <source>
        <strain evidence="2">cv. Morex</strain>
    </source>
</reference>
<gene>
    <name evidence="2" type="primary">LOC123399287</name>
</gene>
<evidence type="ECO:0000313" key="3">
    <source>
        <dbReference type="Proteomes" id="UP000011116"/>
    </source>
</evidence>
<dbReference type="InterPro" id="IPR057135">
    <property type="entry name" value="At4g27190-like_LRR"/>
</dbReference>
<dbReference type="Proteomes" id="UP000011116">
    <property type="component" value="Chromosome 5H"/>
</dbReference>
<protein>
    <recommendedName>
        <fullName evidence="1">Disease resistance protein At4g27190-like leucine-rich repeats domain-containing protein</fullName>
    </recommendedName>
</protein>
<dbReference type="KEGG" id="hvg:123399287"/>
<organism evidence="2 3">
    <name type="scientific">Hordeum vulgare subsp. vulgare</name>
    <name type="common">Domesticated barley</name>
    <dbReference type="NCBI Taxonomy" id="112509"/>
    <lineage>
        <taxon>Eukaryota</taxon>
        <taxon>Viridiplantae</taxon>
        <taxon>Streptophyta</taxon>
        <taxon>Embryophyta</taxon>
        <taxon>Tracheophyta</taxon>
        <taxon>Spermatophyta</taxon>
        <taxon>Magnoliopsida</taxon>
        <taxon>Liliopsida</taxon>
        <taxon>Poales</taxon>
        <taxon>Poaceae</taxon>
        <taxon>BOP clade</taxon>
        <taxon>Pooideae</taxon>
        <taxon>Triticodae</taxon>
        <taxon>Triticeae</taxon>
        <taxon>Hordeinae</taxon>
        <taxon>Hordeum</taxon>
    </lineage>
</organism>
<dbReference type="InterPro" id="IPR050905">
    <property type="entry name" value="Plant_NBS-LRR"/>
</dbReference>
<dbReference type="SUPFAM" id="SSF52058">
    <property type="entry name" value="L domain-like"/>
    <property type="match status" value="2"/>
</dbReference>
<dbReference type="OrthoDB" id="664352at2759"/>
<dbReference type="InterPro" id="IPR032675">
    <property type="entry name" value="LRR_dom_sf"/>
</dbReference>
<dbReference type="GeneID" id="123399287"/>
<dbReference type="Gene3D" id="3.80.10.10">
    <property type="entry name" value="Ribonuclease Inhibitor"/>
    <property type="match status" value="2"/>
</dbReference>
<sequence>MDVEEIFGWDIDGAKEQILEYVTGRPEKKVIYFHGWDGFGASPVLRSIAQVLSSLKVDAPRELRFDRIIYVDCSRWKSRREMQRVIAEELKLDRATMDMFIKQDEEDDFSGLDQDSRDVIPSIATEIDRTLRDCRFMMIFLNGSEDEVDVTRFGIPQMTEFRNNRMIWTFKRRLLTIHRRPSGIKEKLRNTQLFLDAALVHGEYRITESEFCELVHGEAATTIARYPYMLDIDLTMVADCCLLELSLHYSFHSTTRFGWAANSSNYWLCNGIIQGDRAMEISNALHEEIKWECDASLLHRVLGGLKPLFLVTTNTNPPTVSTRCLAKGRWISITSQEQEVCAMKNIPATASLFFLAFRRTDHLPSSERSDHTPAFEGQDGPTALLPSGLFEHSRNLAVLVLSYCAFCFTSPPFLTCQGLRFLGLDQCKHKAREGEGHTDTEWTFLLSICVLEVRYTEWDEMLSEEKMDLMTNLRELNIEGVRCWKYINQLQKRLAHLHRLRITKPVIHHPEETDIVVGSIMDKLEILDLSGDTEMKVVPISLSNASRLQVLVLDGCSGLECVVAPDTLPPSLLSFSFDGYGATSHWTPAVNLLPPKKQDAKASKISLEGCTSLEKLFLRGLPNLVELDLSGTAIKILDFTTMVVQVQCLRRLFLLGCEHLLAIRWDQKSRSGIQPQLELLCIDTRSGTGYSRPSMDHITQSFRLKVHAILSDARLARSLWPAIQHYRSKGSLPDVYFNIHITSLPVLHSEDIPPETTHRIIARQYGDVRAMVGDAAMQAFPEAPTTELGRHVEFSQESYGLETELLGYVPARFNLALLIRRCADSMYLHDISTSASMPINEWNYLRHCRVERCAKLDAVFPGTYGFDALETVWASDLLMARCIWRKGGSYYQYSSFRGLRHVHLRSCPRLRFVLPVWVSSFPSLETLHITQCRDLRHVFMLDEEHPEARVVFPKLTAIHLHDLPMLRDICEAQMMMLAPALHTVKVRGCWGLRRLPAMEGRGLHMMKKPDVEIEKDVWDALEWDGVEAGHHPSLFEDPLHSRYYKATLPRVSVLR</sequence>
<name>A0A8I6XGC7_HORVV</name>
<evidence type="ECO:0000313" key="2">
    <source>
        <dbReference type="EnsemblPlants" id="HORVU.MOREX.r3.5HG0486950.1"/>
    </source>
</evidence>
<reference evidence="3" key="1">
    <citation type="journal article" date="2012" name="Nature">
        <title>A physical, genetic and functional sequence assembly of the barley genome.</title>
        <authorList>
            <consortium name="The International Barley Genome Sequencing Consortium"/>
            <person name="Mayer K.F."/>
            <person name="Waugh R."/>
            <person name="Brown J.W."/>
            <person name="Schulman A."/>
            <person name="Langridge P."/>
            <person name="Platzer M."/>
            <person name="Fincher G.B."/>
            <person name="Muehlbauer G.J."/>
            <person name="Sato K."/>
            <person name="Close T.J."/>
            <person name="Wise R.P."/>
            <person name="Stein N."/>
        </authorList>
    </citation>
    <scope>NUCLEOTIDE SEQUENCE [LARGE SCALE GENOMIC DNA]</scope>
    <source>
        <strain evidence="3">cv. Morex</strain>
    </source>
</reference>
<proteinExistence type="predicted"/>
<keyword evidence="3" id="KW-1185">Reference proteome</keyword>
<reference evidence="2" key="3">
    <citation type="submission" date="2022-01" db="UniProtKB">
        <authorList>
            <consortium name="EnsemblPlants"/>
        </authorList>
    </citation>
    <scope>IDENTIFICATION</scope>
    <source>
        <strain evidence="2">subsp. vulgare</strain>
    </source>
</reference>
<evidence type="ECO:0000259" key="1">
    <source>
        <dbReference type="Pfam" id="PF23247"/>
    </source>
</evidence>
<feature type="domain" description="Disease resistance protein At4g27190-like leucine-rich repeats" evidence="1">
    <location>
        <begin position="890"/>
        <end position="995"/>
    </location>
</feature>
<dbReference type="AlphaFoldDB" id="A0A8I6XGC7"/>
<dbReference type="EnsemblPlants" id="HORVU.MOREX.r3.5HG0486950.1">
    <property type="protein sequence ID" value="HORVU.MOREX.r3.5HG0486950.1"/>
    <property type="gene ID" value="HORVU.MOREX.r3.5HG0486950"/>
</dbReference>
<dbReference type="RefSeq" id="XP_044949639.1">
    <property type="nucleotide sequence ID" value="XM_045093704.1"/>
</dbReference>
<dbReference type="Gramene" id="HORVU.MOREX.r2.5HG0403370.1">
    <property type="protein sequence ID" value="HORVU.MOREX.r2.5HG0403370.1"/>
    <property type="gene ID" value="HORVU.MOREX.r2.5HG0403370"/>
</dbReference>
<dbReference type="Pfam" id="PF23247">
    <property type="entry name" value="LRR_RPS2"/>
    <property type="match status" value="1"/>
</dbReference>
<accession>A0A8I6XGC7</accession>
<dbReference type="PANTHER" id="PTHR33463:SF64">
    <property type="entry name" value="NB-ARC DOMAIN-CONTAINING PROTEIN"/>
    <property type="match status" value="1"/>
</dbReference>